<dbReference type="STRING" id="1316194.A0A1Q5SUD7"/>
<comment type="caution">
    <text evidence="2">The sequence shown here is derived from an EMBL/GenBank/DDBJ whole genome shotgun (WGS) entry which is preliminary data.</text>
</comment>
<gene>
    <name evidence="2" type="ORF">PENSUB_13000</name>
</gene>
<dbReference type="InterPro" id="IPR017946">
    <property type="entry name" value="PLC-like_Pdiesterase_TIM-brl"/>
</dbReference>
<dbReference type="GO" id="GO:0008081">
    <property type="term" value="F:phosphoric diester hydrolase activity"/>
    <property type="evidence" value="ECO:0007669"/>
    <property type="project" value="InterPro"/>
</dbReference>
<dbReference type="InterPro" id="IPR051057">
    <property type="entry name" value="PI-PLC_domain"/>
</dbReference>
<organism evidence="2 3">
    <name type="scientific">Penicillium subrubescens</name>
    <dbReference type="NCBI Taxonomy" id="1316194"/>
    <lineage>
        <taxon>Eukaryota</taxon>
        <taxon>Fungi</taxon>
        <taxon>Dikarya</taxon>
        <taxon>Ascomycota</taxon>
        <taxon>Pezizomycotina</taxon>
        <taxon>Eurotiomycetes</taxon>
        <taxon>Eurotiomycetidae</taxon>
        <taxon>Eurotiales</taxon>
        <taxon>Aspergillaceae</taxon>
        <taxon>Penicillium</taxon>
    </lineage>
</organism>
<evidence type="ECO:0008006" key="4">
    <source>
        <dbReference type="Google" id="ProtNLM"/>
    </source>
</evidence>
<dbReference type="PANTHER" id="PTHR13593">
    <property type="match status" value="1"/>
</dbReference>
<feature type="region of interest" description="Disordered" evidence="1">
    <location>
        <begin position="48"/>
        <end position="71"/>
    </location>
</feature>
<dbReference type="SUPFAM" id="SSF51695">
    <property type="entry name" value="PLC-like phosphodiesterases"/>
    <property type="match status" value="1"/>
</dbReference>
<name>A0A1Q5SUD7_9EURO</name>
<dbReference type="AlphaFoldDB" id="A0A1Q5SUD7"/>
<feature type="compositionally biased region" description="Polar residues" evidence="1">
    <location>
        <begin position="55"/>
        <end position="69"/>
    </location>
</feature>
<evidence type="ECO:0000313" key="2">
    <source>
        <dbReference type="EMBL" id="OKO91593.1"/>
    </source>
</evidence>
<protein>
    <recommendedName>
        <fullName evidence="4">Pentatricopeptide repeat domain-containing protein</fullName>
    </recommendedName>
</protein>
<keyword evidence="3" id="KW-1185">Reference proteome</keyword>
<dbReference type="GO" id="GO:0006629">
    <property type="term" value="P:lipid metabolic process"/>
    <property type="evidence" value="ECO:0007669"/>
    <property type="project" value="InterPro"/>
</dbReference>
<dbReference type="PANTHER" id="PTHR13593:SF80">
    <property type="entry name" value="PLC-LIKE PHOSPHODIESTERASE"/>
    <property type="match status" value="1"/>
</dbReference>
<dbReference type="EMBL" id="MNBE01000746">
    <property type="protein sequence ID" value="OKO91593.1"/>
    <property type="molecule type" value="Genomic_DNA"/>
</dbReference>
<evidence type="ECO:0000313" key="3">
    <source>
        <dbReference type="Proteomes" id="UP000186955"/>
    </source>
</evidence>
<evidence type="ECO:0000256" key="1">
    <source>
        <dbReference type="SAM" id="MobiDB-lite"/>
    </source>
</evidence>
<reference evidence="2 3" key="1">
    <citation type="submission" date="2016-10" db="EMBL/GenBank/DDBJ databases">
        <title>Genome sequence of the ascomycete fungus Penicillium subrubescens.</title>
        <authorList>
            <person name="De Vries R.P."/>
            <person name="Peng M."/>
            <person name="Dilokpimol A."/>
            <person name="Hilden K."/>
            <person name="Makela M.R."/>
            <person name="Grigoriev I."/>
            <person name="Riley R."/>
            <person name="Granchi Z."/>
        </authorList>
    </citation>
    <scope>NUCLEOTIDE SEQUENCE [LARGE SCALE GENOMIC DNA]</scope>
    <source>
        <strain evidence="2 3">CBS 132785</strain>
    </source>
</reference>
<sequence>MRPALLRLLKRPSAISVLDTLAATPTGIEQLDSRYARLRCQSRCAHQEALDDNPGSGSAVQGVETQKQTAGERRPFNFPIYEIEPLETDRYPTSSSPTKRTSEKDYSKCPIKSLRLQPERLQFESDVGHCDDIGTRLVDRAENMNNFELWEELLKFRQRHYGDKGTQDIWEGLTVRLPGIKLPVTGDQADFFWQSFVKLGLRRDLFLIDVMEYAMDLHRREGRSWPQLYESVVGGLLDRGLTKRALRWNKKFQACGLASPNDVLQVLLPVIRPTSLVERAHDWHHVKAVRPPLLLRTFRLLCRSAEGHQIYGPVMSTLIEQGYGEGAISIHPFLVARNDHPKSLSEIQPLLDYARMYGFWDENKKLQAYAKKRFDTSSETLDDVSEKLKQGVPDGTPFKDDIGARLLATRALNFDMVLGGLKMLGVSAIGPRSLRELAVRAHGSQDILDKIKTLRQAGISIGDSVFARLVQKLAAQNRDILLADLLLSDQHPDVLEDRATQESLLISYYIARDMQQYNMALAVLAELHPDDPDLLDIHFRKHIAAGDLGAASKIVDELTLRGRPLSEDSLDFMAEKVLTPRRPNHRPNPPPGQPLNTKREVMFIFRVLQRSVPLGGYVNPFFWKEMLKRLGMENHWAELRECCMWLVRQYKTRSKKFWAKTPAGTPTGQDDRMLKLIFSPPMQTALVAWGFMVPVTSATAAKAICLHPITKEPLIQWVRGLLLLRELEQAGLVLQKRVILDATRHRLATLFGRFNLSHSRLNRVLRRQNPYRWQRVVADILRAWGDPSFFGGLERIEPTKLMNPGRTPSSLRSMRLFNYLPLLLPVTLANPLNVRSTACNNSPDLCDKSYGEITHLGAHDSPFVRTSDSVLAGDQYYDTPTQLSAGVRMVTAQVHKDNNQWLVTIILVNSDSASASELGAEFKTANITNYTYEPDSLTTAPTSWPTLQTMINSGKRLVVFATPLTTSTDYPYLMSEFDFVWESNYDVTSPSNFTCEPDRPSSLSGSISTALSSNRLPMMNHFLYSTDLAILDIEYPNASYVSTTNAPSGGTGNLGSTATKCKTAYGGRQPTFILVDFFNKGPALDTVDSLNNVTNAVGRTSVSSSSTSSSSDGSTVNNVFKGLVELASSAKSGASTSMGDWVWAGGNWNSILGGGISF</sequence>
<accession>A0A1Q5SUD7</accession>
<dbReference type="Pfam" id="PF26146">
    <property type="entry name" value="PI-PLC_X"/>
    <property type="match status" value="1"/>
</dbReference>
<proteinExistence type="predicted"/>
<dbReference type="Proteomes" id="UP000186955">
    <property type="component" value="Unassembled WGS sequence"/>
</dbReference>